<name>A0A518EQX3_9BACT</name>
<dbReference type="Pfam" id="PF04085">
    <property type="entry name" value="MreC"/>
    <property type="match status" value="1"/>
</dbReference>
<accession>A0A518EQX3</accession>
<dbReference type="EMBL" id="CP036434">
    <property type="protein sequence ID" value="QDV06494.1"/>
    <property type="molecule type" value="Genomic_DNA"/>
</dbReference>
<proteinExistence type="predicted"/>
<dbReference type="Gene3D" id="2.40.10.340">
    <property type="entry name" value="Rod shape-determining protein MreC, domain 1"/>
    <property type="match status" value="1"/>
</dbReference>
<evidence type="ECO:0000259" key="1">
    <source>
        <dbReference type="Pfam" id="PF04085"/>
    </source>
</evidence>
<keyword evidence="3" id="KW-1185">Reference proteome</keyword>
<dbReference type="Proteomes" id="UP000320390">
    <property type="component" value="Chromosome"/>
</dbReference>
<reference evidence="2 3" key="1">
    <citation type="submission" date="2019-02" db="EMBL/GenBank/DDBJ databases">
        <title>Deep-cultivation of Planctomycetes and their phenomic and genomic characterization uncovers novel biology.</title>
        <authorList>
            <person name="Wiegand S."/>
            <person name="Jogler M."/>
            <person name="Boedeker C."/>
            <person name="Pinto D."/>
            <person name="Vollmers J."/>
            <person name="Rivas-Marin E."/>
            <person name="Kohn T."/>
            <person name="Peeters S.H."/>
            <person name="Heuer A."/>
            <person name="Rast P."/>
            <person name="Oberbeckmann S."/>
            <person name="Bunk B."/>
            <person name="Jeske O."/>
            <person name="Meyerdierks A."/>
            <person name="Storesund J.E."/>
            <person name="Kallscheuer N."/>
            <person name="Luecker S."/>
            <person name="Lage O.M."/>
            <person name="Pohl T."/>
            <person name="Merkel B.J."/>
            <person name="Hornburger P."/>
            <person name="Mueller R.-W."/>
            <person name="Bruemmer F."/>
            <person name="Labrenz M."/>
            <person name="Spormann A.M."/>
            <person name="Op den Camp H."/>
            <person name="Overmann J."/>
            <person name="Amann R."/>
            <person name="Jetten M.S.M."/>
            <person name="Mascher T."/>
            <person name="Medema M.H."/>
            <person name="Devos D.P."/>
            <person name="Kaster A.-K."/>
            <person name="Ovreas L."/>
            <person name="Rohde M."/>
            <person name="Galperin M.Y."/>
            <person name="Jogler C."/>
        </authorList>
    </citation>
    <scope>NUCLEOTIDE SEQUENCE [LARGE SCALE GENOMIC DNA]</scope>
    <source>
        <strain evidence="2 3">Poly30</strain>
    </source>
</reference>
<protein>
    <submittedName>
        <fullName evidence="2">Cell shape-determining protein MreC</fullName>
    </submittedName>
</protein>
<gene>
    <name evidence="2" type="primary">mreC</name>
    <name evidence="2" type="ORF">Poly30_20040</name>
</gene>
<organism evidence="2 3">
    <name type="scientific">Saltatorellus ferox</name>
    <dbReference type="NCBI Taxonomy" id="2528018"/>
    <lineage>
        <taxon>Bacteria</taxon>
        <taxon>Pseudomonadati</taxon>
        <taxon>Planctomycetota</taxon>
        <taxon>Planctomycetia</taxon>
        <taxon>Planctomycetia incertae sedis</taxon>
        <taxon>Saltatorellus</taxon>
    </lineage>
</organism>
<dbReference type="AlphaFoldDB" id="A0A518EQX3"/>
<feature type="domain" description="Rod shape-determining protein MreC beta-barrel core" evidence="1">
    <location>
        <begin position="336"/>
        <end position="395"/>
    </location>
</feature>
<dbReference type="InterPro" id="IPR042177">
    <property type="entry name" value="Cell/Rod_1"/>
</dbReference>
<sequence length="512" mass="54847">MAMRGRSLGAFIGFGAALFALRPVGPVERVLGLVLLPVRVVAPLGTLSTPFAGTFDEPLDPETLAQEAVLSLQLERAVLRSAWPQHSTIPAGVVAIPGEVDARQGTKRDHIMVRVRDDASIRLDHPVVAGDVYVGRVERIPHRQPAPDNPGTFTRWMRRLKLASPPVRPPRNVVEVALITGASERVGGVVPKDQDGRSCRLVAGGLSPRNDRTWLAVHNPESRATRSGSVVVQEPFSRVNGFDSLAEGFLIGELKEEPYQREGESFQRPIIGIQPPVDFASGLNQVLVLTDGAAPTSGTAATSAATRAQREAAGATAVPVLESARWLSVRLFAYGDTAPWRSTARLHLGSRSGVRAGAAVVSGVRLAGRIARCDEAGSTVALVDDPGFEVDVLAQAISDPDSEPLVLGRIRSVGRARNVIRFEWRPEGGSLHGEWSARHADDDGVDVRLWTGSGLVATPRGLLLGTTRLPLELPPEESVYLDLVETGSVGEELFVHAGARERDLDSRGEGER</sequence>
<evidence type="ECO:0000313" key="3">
    <source>
        <dbReference type="Proteomes" id="UP000320390"/>
    </source>
</evidence>
<dbReference type="OrthoDB" id="10007434at2"/>
<dbReference type="InterPro" id="IPR055342">
    <property type="entry name" value="MreC_beta-barrel_core"/>
</dbReference>
<evidence type="ECO:0000313" key="2">
    <source>
        <dbReference type="EMBL" id="QDV06494.1"/>
    </source>
</evidence>